<protein>
    <submittedName>
        <fullName evidence="1">Uncharacterized protein</fullName>
    </submittedName>
</protein>
<reference evidence="1 2" key="1">
    <citation type="submission" date="2018-12" db="EMBL/GenBank/DDBJ databases">
        <title>Cadmium resistance mechanism in endophytic bacteria Burkholderia cenocepacia YG-3.</title>
        <authorList>
            <person name="Zhang X."/>
            <person name="Wang X."/>
            <person name="Zhu Y."/>
        </authorList>
    </citation>
    <scope>NUCLEOTIDE SEQUENCE [LARGE SCALE GENOMIC DNA]</scope>
    <source>
        <strain evidence="1 2">YG-3</strain>
    </source>
</reference>
<organism evidence="1 2">
    <name type="scientific">Burkholderia cenocepacia</name>
    <dbReference type="NCBI Taxonomy" id="95486"/>
    <lineage>
        <taxon>Bacteria</taxon>
        <taxon>Pseudomonadati</taxon>
        <taxon>Pseudomonadota</taxon>
        <taxon>Betaproteobacteria</taxon>
        <taxon>Burkholderiales</taxon>
        <taxon>Burkholderiaceae</taxon>
        <taxon>Burkholderia</taxon>
        <taxon>Burkholderia cepacia complex</taxon>
    </lineage>
</organism>
<sequence length="70" mass="7412">MVDSSAATRRNRVLHIRQLTRQRIIGHLVRVFVCGGVPTAATSAPRAGAMPRHAVSAIVTAAPTRGVHSC</sequence>
<accession>A0A3Q9FBM3</accession>
<name>A0A3Q9FBM3_9BURK</name>
<evidence type="ECO:0000313" key="1">
    <source>
        <dbReference type="EMBL" id="AZQ54423.1"/>
    </source>
</evidence>
<proteinExistence type="predicted"/>
<gene>
    <name evidence="1" type="ORF">D5R55_26270</name>
</gene>
<dbReference type="Proteomes" id="UP000277191">
    <property type="component" value="Chromosome 3"/>
</dbReference>
<dbReference type="EMBL" id="CP034547">
    <property type="protein sequence ID" value="AZQ54423.1"/>
    <property type="molecule type" value="Genomic_DNA"/>
</dbReference>
<dbReference type="AlphaFoldDB" id="A0A3Q9FBM3"/>
<evidence type="ECO:0000313" key="2">
    <source>
        <dbReference type="Proteomes" id="UP000277191"/>
    </source>
</evidence>